<name>A0ABM7S2J4_9FLAO</name>
<dbReference type="Proteomes" id="UP000825258">
    <property type="component" value="Chromosome"/>
</dbReference>
<evidence type="ECO:0000313" key="2">
    <source>
        <dbReference type="Proteomes" id="UP000825258"/>
    </source>
</evidence>
<dbReference type="EMBL" id="AP024749">
    <property type="protein sequence ID" value="BCY27833.1"/>
    <property type="molecule type" value="Genomic_DNA"/>
</dbReference>
<sequence length="175" mass="19919">MKKLILVFLTALTLFSCGKEKNDSENNTQEQNVEIAEPKKEITVILDAIYEKNDTVKLYVYDKNDNVRLDKEVKSAVVGSPMNQRIELKLPEDIDAYNIAIGFSSNKSQEYFTLKSITMIINEKEVISPIDYLSYFANNDQMVMDVATGKHQLLHDKDYPPAFGGNEQMKAVLED</sequence>
<dbReference type="RefSeq" id="WP_221259437.1">
    <property type="nucleotide sequence ID" value="NZ_AP024749.1"/>
</dbReference>
<reference evidence="1 2" key="1">
    <citation type="submission" date="2021-06" db="EMBL/GenBank/DDBJ databases">
        <title>Whole genome sequences of Flavobacterium sp. KK2020170 and assembly.</title>
        <authorList>
            <person name="Kitahara K."/>
            <person name="Miyoshi S."/>
            <person name="Uesaka K."/>
        </authorList>
    </citation>
    <scope>NUCLEOTIDE SEQUENCE [LARGE SCALE GENOMIC DNA]</scope>
    <source>
        <strain evidence="1 2">KK2020170</strain>
    </source>
</reference>
<evidence type="ECO:0000313" key="1">
    <source>
        <dbReference type="EMBL" id="BCY27833.1"/>
    </source>
</evidence>
<organism evidence="1 2">
    <name type="scientific">Flavobacterium okayamense</name>
    <dbReference type="NCBI Taxonomy" id="2830782"/>
    <lineage>
        <taxon>Bacteria</taxon>
        <taxon>Pseudomonadati</taxon>
        <taxon>Bacteroidota</taxon>
        <taxon>Flavobacteriia</taxon>
        <taxon>Flavobacteriales</taxon>
        <taxon>Flavobacteriaceae</taxon>
        <taxon>Flavobacterium</taxon>
    </lineage>
</organism>
<dbReference type="PROSITE" id="PS51257">
    <property type="entry name" value="PROKAR_LIPOPROTEIN"/>
    <property type="match status" value="1"/>
</dbReference>
<evidence type="ECO:0008006" key="3">
    <source>
        <dbReference type="Google" id="ProtNLM"/>
    </source>
</evidence>
<accession>A0ABM7S2J4</accession>
<proteinExistence type="predicted"/>
<gene>
    <name evidence="1" type="ORF">KK2020170_07010</name>
</gene>
<protein>
    <recommendedName>
        <fullName evidence="3">Lipoprotein</fullName>
    </recommendedName>
</protein>
<keyword evidence="2" id="KW-1185">Reference proteome</keyword>